<dbReference type="InterPro" id="IPR032799">
    <property type="entry name" value="TAXi_C"/>
</dbReference>
<sequence length="446" mass="46280">MDFLLGLCCFLFFSVVASSTEIPVSSCPDQKKNISNLLRSSGIHLPLHHPQSPCSPAPLPGDLLFSEILRDDVRRVAALSLRIAPSTTAAAANAVTVPLSPGTAVGVGNYITQIGLGTPSKTFVVVVDTGSSLPWVQCLPCIACHKQSGPLFDPSASSTYRQISCSSSSCSDLSSATLNPSSCSRSGSCIYEASYGDGSFSVGYLSQDKISLPGTIAHLLIFGCGRFNQGLFGLSAGIVGLSKNSLSLLYQLAPSLGSSFSYCLPTTASTGYLSLGGQNPAGFAFTPMVKSSLEKSLYFLELADIKVAGRSLSVPASAYTDTPTIIDSGTVITRLPEKVYSALSGAVVAAVGGRRPRAAPYSILDTCFKGTAEGFPAPEVSLLFAGGAVIRLPTRNVLIDLHGETTCLAFAGAKGVAIIGNRLQQTFKVLYDVEGERIGFAAGGCG</sequence>
<comment type="caution">
    <text evidence="5">The sequence shown here is derived from an EMBL/GenBank/DDBJ whole genome shotgun (WGS) entry which is preliminary data.</text>
</comment>
<evidence type="ECO:0000256" key="1">
    <source>
        <dbReference type="ARBA" id="ARBA00007447"/>
    </source>
</evidence>
<reference evidence="5 6" key="1">
    <citation type="journal article" date="2020" name="Nat. Food">
        <title>A phased Vanilla planifolia genome enables genetic improvement of flavour and production.</title>
        <authorList>
            <person name="Hasing T."/>
            <person name="Tang H."/>
            <person name="Brym M."/>
            <person name="Khazi F."/>
            <person name="Huang T."/>
            <person name="Chambers A.H."/>
        </authorList>
    </citation>
    <scope>NUCLEOTIDE SEQUENCE [LARGE SCALE GENOMIC DNA]</scope>
    <source>
        <tissue evidence="5">Leaf</tissue>
    </source>
</reference>
<dbReference type="PRINTS" id="PR00792">
    <property type="entry name" value="PEPSIN"/>
</dbReference>
<feature type="active site" evidence="2">
    <location>
        <position position="128"/>
    </location>
</feature>
<dbReference type="InterPro" id="IPR033121">
    <property type="entry name" value="PEPTIDASE_A1"/>
</dbReference>
<dbReference type="PANTHER" id="PTHR13683">
    <property type="entry name" value="ASPARTYL PROTEASES"/>
    <property type="match status" value="1"/>
</dbReference>
<feature type="domain" description="Peptidase A1" evidence="4">
    <location>
        <begin position="110"/>
        <end position="441"/>
    </location>
</feature>
<organism evidence="5 6">
    <name type="scientific">Vanilla planifolia</name>
    <name type="common">Vanilla</name>
    <dbReference type="NCBI Taxonomy" id="51239"/>
    <lineage>
        <taxon>Eukaryota</taxon>
        <taxon>Viridiplantae</taxon>
        <taxon>Streptophyta</taxon>
        <taxon>Embryophyta</taxon>
        <taxon>Tracheophyta</taxon>
        <taxon>Spermatophyta</taxon>
        <taxon>Magnoliopsida</taxon>
        <taxon>Liliopsida</taxon>
        <taxon>Asparagales</taxon>
        <taxon>Orchidaceae</taxon>
        <taxon>Vanilloideae</taxon>
        <taxon>Vanilleae</taxon>
        <taxon>Vanilla</taxon>
    </lineage>
</organism>
<dbReference type="GO" id="GO:0004190">
    <property type="term" value="F:aspartic-type endopeptidase activity"/>
    <property type="evidence" value="ECO:0007669"/>
    <property type="project" value="InterPro"/>
</dbReference>
<accession>A0A835RQU4</accession>
<dbReference type="GO" id="GO:0006508">
    <property type="term" value="P:proteolysis"/>
    <property type="evidence" value="ECO:0007669"/>
    <property type="project" value="InterPro"/>
</dbReference>
<dbReference type="SUPFAM" id="SSF50630">
    <property type="entry name" value="Acid proteases"/>
    <property type="match status" value="1"/>
</dbReference>
<dbReference type="AlphaFoldDB" id="A0A835RQU4"/>
<feature type="active site" evidence="2">
    <location>
        <position position="327"/>
    </location>
</feature>
<dbReference type="InterPro" id="IPR032861">
    <property type="entry name" value="TAXi_N"/>
</dbReference>
<feature type="chain" id="PRO_5032772483" description="Peptidase A1 domain-containing protein" evidence="3">
    <location>
        <begin position="20"/>
        <end position="446"/>
    </location>
</feature>
<gene>
    <name evidence="5" type="ORF">HPP92_007255</name>
</gene>
<dbReference type="Pfam" id="PF14541">
    <property type="entry name" value="TAXi_C"/>
    <property type="match status" value="1"/>
</dbReference>
<dbReference type="OrthoDB" id="2747330at2759"/>
<dbReference type="PANTHER" id="PTHR13683:SF809">
    <property type="entry name" value="PEPTIDASE A1 DOMAIN-CONTAINING PROTEIN"/>
    <property type="match status" value="1"/>
</dbReference>
<evidence type="ECO:0000256" key="2">
    <source>
        <dbReference type="PIRSR" id="PIRSR601461-1"/>
    </source>
</evidence>
<dbReference type="Proteomes" id="UP000639772">
    <property type="component" value="Chromosome 3"/>
</dbReference>
<comment type="similarity">
    <text evidence="1">Belongs to the peptidase A1 family.</text>
</comment>
<dbReference type="InterPro" id="IPR021109">
    <property type="entry name" value="Peptidase_aspartic_dom_sf"/>
</dbReference>
<evidence type="ECO:0000259" key="4">
    <source>
        <dbReference type="PROSITE" id="PS51767"/>
    </source>
</evidence>
<dbReference type="InterPro" id="IPR001461">
    <property type="entry name" value="Aspartic_peptidase_A1"/>
</dbReference>
<evidence type="ECO:0000313" key="6">
    <source>
        <dbReference type="Proteomes" id="UP000639772"/>
    </source>
</evidence>
<dbReference type="FunFam" id="2.40.70.10:FF:000013">
    <property type="entry name" value="Aspartyl protease AED1"/>
    <property type="match status" value="1"/>
</dbReference>
<dbReference type="EMBL" id="JADCNM010000003">
    <property type="protein sequence ID" value="KAG0490392.1"/>
    <property type="molecule type" value="Genomic_DNA"/>
</dbReference>
<name>A0A835RQU4_VANPL</name>
<feature type="signal peptide" evidence="3">
    <location>
        <begin position="1"/>
        <end position="19"/>
    </location>
</feature>
<proteinExistence type="inferred from homology"/>
<dbReference type="PROSITE" id="PS51767">
    <property type="entry name" value="PEPTIDASE_A1"/>
    <property type="match status" value="1"/>
</dbReference>
<evidence type="ECO:0000313" key="5">
    <source>
        <dbReference type="EMBL" id="KAG0490392.1"/>
    </source>
</evidence>
<dbReference type="FunFam" id="2.40.70.10:FF:000031">
    <property type="entry name" value="Aspartyl protease AED1"/>
    <property type="match status" value="1"/>
</dbReference>
<keyword evidence="3" id="KW-0732">Signal</keyword>
<dbReference type="Gene3D" id="2.40.70.10">
    <property type="entry name" value="Acid Proteases"/>
    <property type="match status" value="2"/>
</dbReference>
<protein>
    <recommendedName>
        <fullName evidence="4">Peptidase A1 domain-containing protein</fullName>
    </recommendedName>
</protein>
<dbReference type="Pfam" id="PF14543">
    <property type="entry name" value="TAXi_N"/>
    <property type="match status" value="1"/>
</dbReference>
<evidence type="ECO:0000256" key="3">
    <source>
        <dbReference type="SAM" id="SignalP"/>
    </source>
</evidence>